<evidence type="ECO:0000256" key="5">
    <source>
        <dbReference type="ARBA" id="ARBA00022833"/>
    </source>
</evidence>
<dbReference type="Gene3D" id="3.30.160.60">
    <property type="entry name" value="Classic Zinc Finger"/>
    <property type="match status" value="2"/>
</dbReference>
<evidence type="ECO:0000256" key="1">
    <source>
        <dbReference type="ARBA" id="ARBA00004123"/>
    </source>
</evidence>
<keyword evidence="7" id="KW-0804">Transcription</keyword>
<evidence type="ECO:0000256" key="2">
    <source>
        <dbReference type="ARBA" id="ARBA00022723"/>
    </source>
</evidence>
<keyword evidence="13" id="KW-1185">Reference proteome</keyword>
<evidence type="ECO:0000256" key="7">
    <source>
        <dbReference type="ARBA" id="ARBA00023163"/>
    </source>
</evidence>
<dbReference type="Pfam" id="PF04082">
    <property type="entry name" value="Fungal_trans"/>
    <property type="match status" value="1"/>
</dbReference>
<dbReference type="GO" id="GO:0005634">
    <property type="term" value="C:nucleus"/>
    <property type="evidence" value="ECO:0007669"/>
    <property type="project" value="UniProtKB-SubCell"/>
</dbReference>
<dbReference type="InterPro" id="IPR007219">
    <property type="entry name" value="XnlR_reg_dom"/>
</dbReference>
<keyword evidence="2" id="KW-0479">Metal-binding</keyword>
<dbReference type="EMBL" id="KZ825588">
    <property type="protein sequence ID" value="PYI26718.1"/>
    <property type="molecule type" value="Genomic_DNA"/>
</dbReference>
<sequence>MKQDNIAARKCAKCHRVFSKIEHLRRHQRCHTGEKPFGCSSCGRAYARSDVLNRHIRHHHPEVEIVDGAGRARKVAEGNVPTRRPGTESPRADSPRPRPAAVPSPSPPMSPPSPLPDAMDHEWELPDLAGSAGMDASCLEGLQRYLDGCPNLHLNSDRALSGSTIASIPTPVLETFNPVIDPSLAASAPAQWAGHHELDNHLSAEIDFQSILVGSPGIVDLDPGLPPVHHLGSKDGISNEQFEKVRSLWPRRRRTGSTIPAPFSWDEIVQHPEDNLFSSPVLKTLRDSADSPWGLTNACRDRLAEDARGYLTALSPDRGDDRASSAGSSSCGPWNGELPPTDILDLCLDLYFSHFQVHLPFVHPGTFNASRTPSIVLFPMCLVGLILLNKTAARSMIATHVPGAIEHCRAELTSPRLRHCPGPELLTVLGAACLLLSIAAFTPELAYEKLRQALYEEALSLAQDRALFSARTLDESLLPAADAEDAQWKAWARIQSAQRLAASLLLTDAYSAQVLGVAPVLAPDSILVPLVRQDELFVLASMQKWKTQIGPDTWSHQPLAVPFDLRVPVPAGANGFGLQVALTVLWLRICSFSHRNQNPLPLFSEAYSSDPGLLGGCSDGGTPSALGAGLVQAFDSCRAELETGNANLFILWHYLGILLTTDLATIEDAAGRNGPEMAKVALANMRLWARSPAARRACLHAAQIFVIITRHRRSDGLMLHTELALFHTALVMGFYQLTALDCSESRSAPFDLFDTVDWTQVGLTGLYSPDPPGDCLNAYTNPSAAVNFLQNGGPVSFRGAEYRNPYGAARRSFMNVAFQLNEVGQWNVEEYCKVLHIIADTLIMSNQEARAAS</sequence>
<organism evidence="12 13">
    <name type="scientific">Aspergillus indologenus CBS 114.80</name>
    <dbReference type="NCBI Taxonomy" id="1450541"/>
    <lineage>
        <taxon>Eukaryota</taxon>
        <taxon>Fungi</taxon>
        <taxon>Dikarya</taxon>
        <taxon>Ascomycota</taxon>
        <taxon>Pezizomycotina</taxon>
        <taxon>Eurotiomycetes</taxon>
        <taxon>Eurotiomycetidae</taxon>
        <taxon>Eurotiales</taxon>
        <taxon>Aspergillaceae</taxon>
        <taxon>Aspergillus</taxon>
        <taxon>Aspergillus subgen. Circumdati</taxon>
    </lineage>
</organism>
<evidence type="ECO:0000256" key="9">
    <source>
        <dbReference type="PROSITE-ProRule" id="PRU00042"/>
    </source>
</evidence>
<evidence type="ECO:0000256" key="10">
    <source>
        <dbReference type="SAM" id="MobiDB-lite"/>
    </source>
</evidence>
<feature type="compositionally biased region" description="Pro residues" evidence="10">
    <location>
        <begin position="97"/>
        <end position="115"/>
    </location>
</feature>
<feature type="region of interest" description="Disordered" evidence="10">
    <location>
        <begin position="314"/>
        <end position="333"/>
    </location>
</feature>
<feature type="domain" description="C2H2-type" evidence="11">
    <location>
        <begin position="9"/>
        <end position="36"/>
    </location>
</feature>
<dbReference type="FunFam" id="3.30.160.60:FF:002343">
    <property type="entry name" value="Zinc finger protein 33A"/>
    <property type="match status" value="1"/>
</dbReference>
<evidence type="ECO:0000256" key="3">
    <source>
        <dbReference type="ARBA" id="ARBA00022737"/>
    </source>
</evidence>
<dbReference type="InterPro" id="IPR013087">
    <property type="entry name" value="Znf_C2H2_type"/>
</dbReference>
<dbReference type="SMART" id="SM00355">
    <property type="entry name" value="ZnF_C2H2"/>
    <property type="match status" value="2"/>
</dbReference>
<dbReference type="InterPro" id="IPR051059">
    <property type="entry name" value="VerF-like"/>
</dbReference>
<accession>A0A2V5HQE8</accession>
<keyword evidence="5" id="KW-0862">Zinc</keyword>
<dbReference type="SUPFAM" id="SSF57667">
    <property type="entry name" value="beta-beta-alpha zinc fingers"/>
    <property type="match status" value="1"/>
</dbReference>
<feature type="region of interest" description="Disordered" evidence="10">
    <location>
        <begin position="67"/>
        <end position="120"/>
    </location>
</feature>
<feature type="domain" description="C2H2-type" evidence="11">
    <location>
        <begin position="37"/>
        <end position="64"/>
    </location>
</feature>
<evidence type="ECO:0000256" key="4">
    <source>
        <dbReference type="ARBA" id="ARBA00022771"/>
    </source>
</evidence>
<dbReference type="PANTHER" id="PTHR40626:SF7">
    <property type="entry name" value="TRANSCRIPTION FACTOR, PUTATIVE (AFU_ORTHOLOGUE AFUA_1G04110)-RELATED"/>
    <property type="match status" value="1"/>
</dbReference>
<proteinExistence type="predicted"/>
<protein>
    <recommendedName>
        <fullName evidence="11">C2H2-type domain-containing protein</fullName>
    </recommendedName>
</protein>
<dbReference type="GO" id="GO:0000785">
    <property type="term" value="C:chromatin"/>
    <property type="evidence" value="ECO:0007669"/>
    <property type="project" value="TreeGrafter"/>
</dbReference>
<dbReference type="PANTHER" id="PTHR40626">
    <property type="entry name" value="MIP31509P"/>
    <property type="match status" value="1"/>
</dbReference>
<dbReference type="InterPro" id="IPR036236">
    <property type="entry name" value="Znf_C2H2_sf"/>
</dbReference>
<dbReference type="GO" id="GO:0006351">
    <property type="term" value="P:DNA-templated transcription"/>
    <property type="evidence" value="ECO:0007669"/>
    <property type="project" value="InterPro"/>
</dbReference>
<evidence type="ECO:0000256" key="6">
    <source>
        <dbReference type="ARBA" id="ARBA00023015"/>
    </source>
</evidence>
<dbReference type="PROSITE" id="PS00028">
    <property type="entry name" value="ZINC_FINGER_C2H2_1"/>
    <property type="match status" value="2"/>
</dbReference>
<comment type="subcellular location">
    <subcellularLocation>
        <location evidence="1">Nucleus</location>
    </subcellularLocation>
</comment>
<keyword evidence="8" id="KW-0539">Nucleus</keyword>
<evidence type="ECO:0000259" key="11">
    <source>
        <dbReference type="PROSITE" id="PS50157"/>
    </source>
</evidence>
<evidence type="ECO:0000256" key="8">
    <source>
        <dbReference type="ARBA" id="ARBA00023242"/>
    </source>
</evidence>
<name>A0A2V5HQE8_9EURO</name>
<reference evidence="12 13" key="1">
    <citation type="submission" date="2018-02" db="EMBL/GenBank/DDBJ databases">
        <title>The genomes of Aspergillus section Nigri reveals drivers in fungal speciation.</title>
        <authorList>
            <consortium name="DOE Joint Genome Institute"/>
            <person name="Vesth T.C."/>
            <person name="Nybo J."/>
            <person name="Theobald S."/>
            <person name="Brandl J."/>
            <person name="Frisvad J.C."/>
            <person name="Nielsen K.F."/>
            <person name="Lyhne E.K."/>
            <person name="Kogle M.E."/>
            <person name="Kuo A."/>
            <person name="Riley R."/>
            <person name="Clum A."/>
            <person name="Nolan M."/>
            <person name="Lipzen A."/>
            <person name="Salamov A."/>
            <person name="Henrissat B."/>
            <person name="Wiebenga A."/>
            <person name="De vries R.P."/>
            <person name="Grigoriev I.V."/>
            <person name="Mortensen U.H."/>
            <person name="Andersen M.R."/>
            <person name="Baker S.E."/>
        </authorList>
    </citation>
    <scope>NUCLEOTIDE SEQUENCE [LARGE SCALE GENOMIC DNA]</scope>
    <source>
        <strain evidence="12 13">CBS 114.80</strain>
    </source>
</reference>
<dbReference type="CDD" id="cd12148">
    <property type="entry name" value="fungal_TF_MHR"/>
    <property type="match status" value="1"/>
</dbReference>
<keyword evidence="6" id="KW-0805">Transcription regulation</keyword>
<evidence type="ECO:0000313" key="13">
    <source>
        <dbReference type="Proteomes" id="UP000248817"/>
    </source>
</evidence>
<dbReference type="PROSITE" id="PS50157">
    <property type="entry name" value="ZINC_FINGER_C2H2_2"/>
    <property type="match status" value="2"/>
</dbReference>
<keyword evidence="4 9" id="KW-0863">Zinc-finger</keyword>
<evidence type="ECO:0000313" key="12">
    <source>
        <dbReference type="EMBL" id="PYI26718.1"/>
    </source>
</evidence>
<gene>
    <name evidence="12" type="ORF">BP00DRAFT_51129</name>
</gene>
<dbReference type="AlphaFoldDB" id="A0A2V5HQE8"/>
<dbReference type="GO" id="GO:0000981">
    <property type="term" value="F:DNA-binding transcription factor activity, RNA polymerase II-specific"/>
    <property type="evidence" value="ECO:0007669"/>
    <property type="project" value="InterPro"/>
</dbReference>
<dbReference type="Proteomes" id="UP000248817">
    <property type="component" value="Unassembled WGS sequence"/>
</dbReference>
<keyword evidence="3" id="KW-0677">Repeat</keyword>
<dbReference type="GO" id="GO:0008270">
    <property type="term" value="F:zinc ion binding"/>
    <property type="evidence" value="ECO:0007669"/>
    <property type="project" value="UniProtKB-KW"/>
</dbReference>
<dbReference type="GO" id="GO:0000978">
    <property type="term" value="F:RNA polymerase II cis-regulatory region sequence-specific DNA binding"/>
    <property type="evidence" value="ECO:0007669"/>
    <property type="project" value="InterPro"/>
</dbReference>